<accession>A0A7X3K1P8</accession>
<dbReference type="Proteomes" id="UP000490800">
    <property type="component" value="Unassembled WGS sequence"/>
</dbReference>
<reference evidence="2 3" key="1">
    <citation type="journal article" date="2019" name="Microorganisms">
        <title>Paenibacillus lutrae sp. nov., A Chitinolytic Species Isolated from A River Otter in Castril Natural Park, Granada, Spain.</title>
        <authorList>
            <person name="Rodriguez M."/>
            <person name="Reina J.C."/>
            <person name="Bejar V."/>
            <person name="Llamas I."/>
        </authorList>
    </citation>
    <scope>NUCLEOTIDE SEQUENCE [LARGE SCALE GENOMIC DNA]</scope>
    <source>
        <strain evidence="2 3">N10</strain>
    </source>
</reference>
<dbReference type="CDD" id="cd24068">
    <property type="entry name" value="ASKHA_NBD_ROK_FnNanK-like"/>
    <property type="match status" value="1"/>
</dbReference>
<dbReference type="PANTHER" id="PTHR18964">
    <property type="entry name" value="ROK (REPRESSOR, ORF, KINASE) FAMILY"/>
    <property type="match status" value="1"/>
</dbReference>
<dbReference type="InterPro" id="IPR049874">
    <property type="entry name" value="ROK_cs"/>
</dbReference>
<dbReference type="Pfam" id="PF00480">
    <property type="entry name" value="ROK"/>
    <property type="match status" value="1"/>
</dbReference>
<dbReference type="Gene3D" id="3.30.420.40">
    <property type="match status" value="2"/>
</dbReference>
<protein>
    <submittedName>
        <fullName evidence="2">ROK family protein</fullName>
    </submittedName>
</protein>
<dbReference type="RefSeq" id="WP_157338716.1">
    <property type="nucleotide sequence ID" value="NZ_RHLK01000022.1"/>
</dbReference>
<organism evidence="2 3">
    <name type="scientific">Paenibacillus lutrae</name>
    <dbReference type="NCBI Taxonomy" id="2078573"/>
    <lineage>
        <taxon>Bacteria</taxon>
        <taxon>Bacillati</taxon>
        <taxon>Bacillota</taxon>
        <taxon>Bacilli</taxon>
        <taxon>Bacillales</taxon>
        <taxon>Paenibacillaceae</taxon>
        <taxon>Paenibacillus</taxon>
    </lineage>
</organism>
<comment type="similarity">
    <text evidence="1">Belongs to the ROK (NagC/XylR) family.</text>
</comment>
<dbReference type="SUPFAM" id="SSF53067">
    <property type="entry name" value="Actin-like ATPase domain"/>
    <property type="match status" value="1"/>
</dbReference>
<comment type="caution">
    <text evidence="2">The sequence shown here is derived from an EMBL/GenBank/DDBJ whole genome shotgun (WGS) entry which is preliminary data.</text>
</comment>
<dbReference type="InterPro" id="IPR043129">
    <property type="entry name" value="ATPase_NBD"/>
</dbReference>
<dbReference type="AlphaFoldDB" id="A0A7X3K1P8"/>
<name>A0A7X3K1P8_9BACL</name>
<evidence type="ECO:0000313" key="2">
    <source>
        <dbReference type="EMBL" id="MVP02350.1"/>
    </source>
</evidence>
<gene>
    <name evidence="2" type="ORF">EDM21_22970</name>
</gene>
<evidence type="ECO:0000256" key="1">
    <source>
        <dbReference type="ARBA" id="ARBA00006479"/>
    </source>
</evidence>
<evidence type="ECO:0000313" key="3">
    <source>
        <dbReference type="Proteomes" id="UP000490800"/>
    </source>
</evidence>
<dbReference type="OrthoDB" id="9795247at2"/>
<dbReference type="EMBL" id="RHLK01000022">
    <property type="protein sequence ID" value="MVP02350.1"/>
    <property type="molecule type" value="Genomic_DNA"/>
</dbReference>
<sequence length="329" mass="34348">MEREHNPLQEFAIGVDVGGTKIHAGIVGRHGEVFRSVGVPTLAGEEEVLSRIVAAIEKLQAEAAASGEHYPLAGIGIGTAGQVDRSDGSIRYASDLLPGYTGVPLKRLVEERFGLPVRVDNDVNVLVLTEKTIGAAQGAEHMLCLALGTGVGGAVLAEGKLLHGAWGGAGELGHMSVDFHGLPCVCGGIGCLEQYASGTGIAKRMQTRLQALGMEAGSTVDSREVFTRWQAGDSEAAAVMDETFAALGAALSSLIHTFNPEVVVIGGGVAEAGESFFTRVREETSRRCMASFMENVQIVPAHQGNWSGMIGAALQLWEPMQNSAEAGEG</sequence>
<dbReference type="PROSITE" id="PS01125">
    <property type="entry name" value="ROK"/>
    <property type="match status" value="1"/>
</dbReference>
<proteinExistence type="inferred from homology"/>
<dbReference type="InterPro" id="IPR000600">
    <property type="entry name" value="ROK"/>
</dbReference>
<dbReference type="PANTHER" id="PTHR18964:SF149">
    <property type="entry name" value="BIFUNCTIONAL UDP-N-ACETYLGLUCOSAMINE 2-EPIMERASE_N-ACETYLMANNOSAMINE KINASE"/>
    <property type="match status" value="1"/>
</dbReference>
<keyword evidence="3" id="KW-1185">Reference proteome</keyword>